<gene>
    <name evidence="1" type="ORF">KL86DES1_20299</name>
</gene>
<name>A0A212L309_9BACT</name>
<dbReference type="AlphaFoldDB" id="A0A212L309"/>
<accession>A0A212L309</accession>
<dbReference type="EMBL" id="FMJC01000002">
    <property type="protein sequence ID" value="SCM71941.1"/>
    <property type="molecule type" value="Genomic_DNA"/>
</dbReference>
<evidence type="ECO:0000313" key="1">
    <source>
        <dbReference type="EMBL" id="SCM71941.1"/>
    </source>
</evidence>
<protein>
    <submittedName>
        <fullName evidence="1">Uncharacterized protein</fullName>
    </submittedName>
</protein>
<organism evidence="1">
    <name type="scientific">uncultured Desulfovibrio sp</name>
    <dbReference type="NCBI Taxonomy" id="167968"/>
    <lineage>
        <taxon>Bacteria</taxon>
        <taxon>Pseudomonadati</taxon>
        <taxon>Thermodesulfobacteriota</taxon>
        <taxon>Desulfovibrionia</taxon>
        <taxon>Desulfovibrionales</taxon>
        <taxon>Desulfovibrionaceae</taxon>
        <taxon>Desulfovibrio</taxon>
        <taxon>environmental samples</taxon>
    </lineage>
</organism>
<proteinExistence type="predicted"/>
<sequence>MNWMAHPTFAVAFLQSFCSPHSGVCVSRRSLLAQPSEQFQSEFA</sequence>
<reference evidence="1" key="1">
    <citation type="submission" date="2016-08" db="EMBL/GenBank/DDBJ databases">
        <authorList>
            <person name="Seilhamer J.J."/>
        </authorList>
    </citation>
    <scope>NUCLEOTIDE SEQUENCE</scope>
    <source>
        <strain evidence="1">86-1</strain>
    </source>
</reference>